<comment type="caution">
    <text evidence="1">The sequence shown here is derived from an EMBL/GenBank/DDBJ whole genome shotgun (WGS) entry which is preliminary data.</text>
</comment>
<name>A0ABV4GV18_9ACTN</name>
<protein>
    <recommendedName>
        <fullName evidence="3">DUF3592 domain-containing protein</fullName>
    </recommendedName>
</protein>
<evidence type="ECO:0000313" key="1">
    <source>
        <dbReference type="EMBL" id="MEZ0163142.1"/>
    </source>
</evidence>
<evidence type="ECO:0008006" key="3">
    <source>
        <dbReference type="Google" id="ProtNLM"/>
    </source>
</evidence>
<keyword evidence="2" id="KW-1185">Reference proteome</keyword>
<dbReference type="RefSeq" id="WP_370439403.1">
    <property type="nucleotide sequence ID" value="NZ_JBGFTU010000001.1"/>
</dbReference>
<gene>
    <name evidence="1" type="ORF">AB2L27_00010</name>
</gene>
<dbReference type="Proteomes" id="UP001565927">
    <property type="component" value="Unassembled WGS sequence"/>
</dbReference>
<evidence type="ECO:0000313" key="2">
    <source>
        <dbReference type="Proteomes" id="UP001565927"/>
    </source>
</evidence>
<dbReference type="EMBL" id="JBGFTU010000001">
    <property type="protein sequence ID" value="MEZ0163142.1"/>
    <property type="molecule type" value="Genomic_DNA"/>
</dbReference>
<accession>A0ABV4GV18</accession>
<proteinExistence type="predicted"/>
<organism evidence="1 2">
    <name type="scientific">Kineococcus halophytocola</name>
    <dbReference type="NCBI Taxonomy" id="3234027"/>
    <lineage>
        <taxon>Bacteria</taxon>
        <taxon>Bacillati</taxon>
        <taxon>Actinomycetota</taxon>
        <taxon>Actinomycetes</taxon>
        <taxon>Kineosporiales</taxon>
        <taxon>Kineosporiaceae</taxon>
        <taxon>Kineococcus</taxon>
    </lineage>
</organism>
<reference evidence="1 2" key="1">
    <citation type="submission" date="2024-07" db="EMBL/GenBank/DDBJ databases">
        <authorList>
            <person name="Thanompreechachai J."/>
            <person name="Duangmal K."/>
        </authorList>
    </citation>
    <scope>NUCLEOTIDE SEQUENCE [LARGE SCALE GENOMIC DNA]</scope>
    <source>
        <strain evidence="1 2">LSe6-4</strain>
    </source>
</reference>
<sequence length="160" mass="17213">MRRYPRLRTWLRAGSSLLGLLGIAATLSAVWLLPGEHRLQQTAVHLRESGISTVADSARVVQNGSGRNAQDALEATFRTRQQQVVTVRLLGSGTDWGIAQPPRPLTVFYDPAQPSQAMSADDLSYYLDEAVPAAVTTAGLGGFGALIGGAGCWVWRRPAR</sequence>